<dbReference type="RefSeq" id="XP_008817654.1">
    <property type="nucleotide sequence ID" value="XM_008819432.1"/>
</dbReference>
<accession>W7A2E8</accession>
<dbReference type="VEuPathDB" id="PlasmoDB:C922_03843"/>
<dbReference type="InterPro" id="IPR044885">
    <property type="entry name" value="PRESA_N_sf"/>
</dbReference>
<reference evidence="2 3" key="1">
    <citation type="submission" date="2013-02" db="EMBL/GenBank/DDBJ databases">
        <title>The Genome Sequence of Plasmodium inui San Antonio 1.</title>
        <authorList>
            <consortium name="The Broad Institute Genome Sequencing Platform"/>
            <consortium name="The Broad Institute Genome Sequencing Center for Infectious Disease"/>
            <person name="Neafsey D."/>
            <person name="Cheeseman I."/>
            <person name="Volkman S."/>
            <person name="Adams J."/>
            <person name="Walker B."/>
            <person name="Young S.K."/>
            <person name="Zeng Q."/>
            <person name="Gargeya S."/>
            <person name="Fitzgerald M."/>
            <person name="Haas B."/>
            <person name="Abouelleil A."/>
            <person name="Alvarado L."/>
            <person name="Arachchi H.M."/>
            <person name="Berlin A.M."/>
            <person name="Chapman S.B."/>
            <person name="Dewar J."/>
            <person name="Goldberg J."/>
            <person name="Griggs A."/>
            <person name="Gujja S."/>
            <person name="Hansen M."/>
            <person name="Howarth C."/>
            <person name="Imamovic A."/>
            <person name="Larimer J."/>
            <person name="McCowan C."/>
            <person name="Murphy C."/>
            <person name="Neiman D."/>
            <person name="Pearson M."/>
            <person name="Priest M."/>
            <person name="Roberts A."/>
            <person name="Saif S."/>
            <person name="Shea T."/>
            <person name="Sisk P."/>
            <person name="Sykes S."/>
            <person name="Wortman J."/>
            <person name="Nusbaum C."/>
            <person name="Birren B."/>
        </authorList>
    </citation>
    <scope>NUCLEOTIDE SEQUENCE [LARGE SCALE GENOMIC DNA]</scope>
    <source>
        <strain evidence="2 3">San Antonio 1</strain>
    </source>
</reference>
<dbReference type="GeneID" id="20039117"/>
<protein>
    <recommendedName>
        <fullName evidence="1">Plasmodium RESA N-terminal domain-containing protein</fullName>
    </recommendedName>
</protein>
<organism evidence="2 3">
    <name type="scientific">Plasmodium inui San Antonio 1</name>
    <dbReference type="NCBI Taxonomy" id="1237626"/>
    <lineage>
        <taxon>Eukaryota</taxon>
        <taxon>Sar</taxon>
        <taxon>Alveolata</taxon>
        <taxon>Apicomplexa</taxon>
        <taxon>Aconoidasida</taxon>
        <taxon>Haemosporida</taxon>
        <taxon>Plasmodiidae</taxon>
        <taxon>Plasmodium</taxon>
        <taxon>Plasmodium (Plasmodium)</taxon>
    </lineage>
</organism>
<proteinExistence type="predicted"/>
<evidence type="ECO:0000313" key="3">
    <source>
        <dbReference type="Proteomes" id="UP000030640"/>
    </source>
</evidence>
<dbReference type="Pfam" id="PF09687">
    <property type="entry name" value="PRESAN"/>
    <property type="match status" value="1"/>
</dbReference>
<evidence type="ECO:0000259" key="1">
    <source>
        <dbReference type="Pfam" id="PF09687"/>
    </source>
</evidence>
<sequence>MSYSGFGYYDARTPSAKKRLIHPLFPQNMKYPKTTSGRYYLIRKITRGRLSRIMLAAIPSPTGSLTQTSLSQAAEATVTYEPDEGGEATVTSEIERVYQRIHGTFEGKYGNVLTEKERKKQMKNISLFKDMNKSEMTDKDLWDKINSLKGPISSPTIIYVWEFFHIHERRKYIALVKELEDTYKIKSEHFSQRWKKNEPFVRAVLDKLMASLLRIDESEMDNIQEFSSAGFLYSRWEFLRYLGFKRKEWARVRKLLKEKGTRELEIVLQRQRKP</sequence>
<keyword evidence="3" id="KW-1185">Reference proteome</keyword>
<dbReference type="Proteomes" id="UP000030640">
    <property type="component" value="Unassembled WGS sequence"/>
</dbReference>
<feature type="domain" description="Plasmodium RESA N-terminal" evidence="1">
    <location>
        <begin position="135"/>
        <end position="259"/>
    </location>
</feature>
<dbReference type="EMBL" id="KI965476">
    <property type="protein sequence ID" value="EUD65860.1"/>
    <property type="molecule type" value="Genomic_DNA"/>
</dbReference>
<name>W7A2E8_9APIC</name>
<dbReference type="Gene3D" id="6.10.280.180">
    <property type="entry name" value="Plasmodium RESA, N-terminal helical domain"/>
    <property type="match status" value="1"/>
</dbReference>
<dbReference type="AlphaFoldDB" id="W7A2E8"/>
<dbReference type="InterPro" id="IPR019111">
    <property type="entry name" value="PRESA_N"/>
</dbReference>
<gene>
    <name evidence="2" type="ORF">C922_03843</name>
</gene>
<evidence type="ECO:0000313" key="2">
    <source>
        <dbReference type="EMBL" id="EUD65860.1"/>
    </source>
</evidence>